<feature type="transmembrane region" description="Helical" evidence="1">
    <location>
        <begin position="145"/>
        <end position="164"/>
    </location>
</feature>
<evidence type="ECO:0000313" key="3">
    <source>
        <dbReference type="Proteomes" id="UP000006683"/>
    </source>
</evidence>
<dbReference type="eggNOG" id="COG4531">
    <property type="taxonomic scope" value="Bacteria"/>
</dbReference>
<feature type="transmembrane region" description="Helical" evidence="1">
    <location>
        <begin position="170"/>
        <end position="193"/>
    </location>
</feature>
<sequence length="261" mass="28917">MNYLIASVLILAVGPLLYHGFRHQTRVLDAIGAFVVVSLFGLVLFDILPELWHHGGFWVVPAILLGFFGPTLAEKAFHRHSRLAHNLTLALGLTGLLVHTLTDGSAIYLVSQQQANDLLALGVVLHNLPAGLAIWWLLRPQFGRVIAAAMLGTLMFFTVVGFFLGDELLAMISVSGSVYLQAFVTGSILHVLVHRPHEHHHESHHHHDHGHGHRRWRPSRGHYLGSALALIFLVLVMLSHHEHGHHGHLHGDADPTHNHSH</sequence>
<evidence type="ECO:0000313" key="2">
    <source>
        <dbReference type="EMBL" id="ADN77962.1"/>
    </source>
</evidence>
<dbReference type="KEGG" id="fbl:Fbal_3769"/>
<feature type="transmembrane region" description="Helical" evidence="1">
    <location>
        <begin position="27"/>
        <end position="45"/>
    </location>
</feature>
<proteinExistence type="predicted"/>
<organism evidence="2 3">
    <name type="scientific">Ferrimonas balearica (strain DSM 9799 / CCM 4581 / KCTC 23876 / PAT)</name>
    <dbReference type="NCBI Taxonomy" id="550540"/>
    <lineage>
        <taxon>Bacteria</taxon>
        <taxon>Pseudomonadati</taxon>
        <taxon>Pseudomonadota</taxon>
        <taxon>Gammaproteobacteria</taxon>
        <taxon>Alteromonadales</taxon>
        <taxon>Ferrimonadaceae</taxon>
        <taxon>Ferrimonas</taxon>
    </lineage>
</organism>
<protein>
    <recommendedName>
        <fullName evidence="4">Zinc/iron permease</fullName>
    </recommendedName>
</protein>
<feature type="transmembrane region" description="Helical" evidence="1">
    <location>
        <begin position="118"/>
        <end position="138"/>
    </location>
</feature>
<dbReference type="Proteomes" id="UP000006683">
    <property type="component" value="Chromosome"/>
</dbReference>
<accession>E1SR32</accession>
<dbReference type="GeneID" id="67183964"/>
<evidence type="ECO:0000256" key="1">
    <source>
        <dbReference type="SAM" id="Phobius"/>
    </source>
</evidence>
<gene>
    <name evidence="2" type="ordered locus">Fbal_3769</name>
</gene>
<reference evidence="2 3" key="1">
    <citation type="journal article" date="2010" name="Stand. Genomic Sci.">
        <title>Complete genome sequence of Ferrimonas balearica type strain (PAT).</title>
        <authorList>
            <person name="Nolan M."/>
            <person name="Sikorski J."/>
            <person name="Davenport K."/>
            <person name="Lucas S."/>
            <person name="Glavina Del Rio T."/>
            <person name="Tice H."/>
            <person name="Cheng J."/>
            <person name="Goodwin L."/>
            <person name="Pitluck S."/>
            <person name="Liolios K."/>
            <person name="Ivanova N."/>
            <person name="Mavromatis K."/>
            <person name="Ovchinnikova G."/>
            <person name="Pati A."/>
            <person name="Chen A."/>
            <person name="Palaniappan K."/>
            <person name="Land M."/>
            <person name="Hauser L."/>
            <person name="Chang Y."/>
            <person name="Jeffries C."/>
            <person name="Tapia R."/>
            <person name="Brettin T."/>
            <person name="Detter J."/>
            <person name="Han C."/>
            <person name="Yasawong M."/>
            <person name="Rohde M."/>
            <person name="Tindall B."/>
            <person name="Goker M."/>
            <person name="Woyke T."/>
            <person name="Bristow J."/>
            <person name="Eisen J."/>
            <person name="Markowitz V."/>
            <person name="Hugenholtz P."/>
            <person name="Kyrpides N."/>
            <person name="Klenk H."/>
            <person name="Lapidus A."/>
        </authorList>
    </citation>
    <scope>NUCLEOTIDE SEQUENCE [LARGE SCALE GENOMIC DNA]</scope>
    <source>
        <strain evidence="3">DSM 9799 / CCM 4581 / KCTC 23876 / PAT</strain>
    </source>
</reference>
<feature type="transmembrane region" description="Helical" evidence="1">
    <location>
        <begin position="83"/>
        <end position="102"/>
    </location>
</feature>
<name>E1SR32_FERBD</name>
<evidence type="ECO:0008006" key="4">
    <source>
        <dbReference type="Google" id="ProtNLM"/>
    </source>
</evidence>
<dbReference type="STRING" id="550540.Fbal_3769"/>
<keyword evidence="1" id="KW-1133">Transmembrane helix</keyword>
<keyword evidence="1" id="KW-0812">Transmembrane</keyword>
<dbReference type="EMBL" id="CP002209">
    <property type="protein sequence ID" value="ADN77962.1"/>
    <property type="molecule type" value="Genomic_DNA"/>
</dbReference>
<keyword evidence="1" id="KW-0472">Membrane</keyword>
<feature type="transmembrane region" description="Helical" evidence="1">
    <location>
        <begin position="223"/>
        <end position="240"/>
    </location>
</feature>
<feature type="transmembrane region" description="Helical" evidence="1">
    <location>
        <begin position="51"/>
        <end position="71"/>
    </location>
</feature>
<dbReference type="OrthoDB" id="6397936at2"/>
<dbReference type="RefSeq" id="WP_013347267.1">
    <property type="nucleotide sequence ID" value="NC_014541.1"/>
</dbReference>
<dbReference type="HOGENOM" id="CLU_1136861_0_0_6"/>
<dbReference type="AlphaFoldDB" id="E1SR32"/>
<keyword evidence="3" id="KW-1185">Reference proteome</keyword>